<feature type="region of interest" description="Disordered" evidence="1">
    <location>
        <begin position="113"/>
        <end position="141"/>
    </location>
</feature>
<feature type="region of interest" description="Disordered" evidence="1">
    <location>
        <begin position="191"/>
        <end position="223"/>
    </location>
</feature>
<dbReference type="EMBL" id="JAIQCJ010001564">
    <property type="protein sequence ID" value="KAJ8788793.1"/>
    <property type="molecule type" value="Genomic_DNA"/>
</dbReference>
<reference evidence="2 3" key="1">
    <citation type="submission" date="2022-11" db="EMBL/GenBank/DDBJ databases">
        <title>Whole genome sequence of Eschrichtius robustus ER-17-0199.</title>
        <authorList>
            <person name="Bruniche-Olsen A."/>
            <person name="Black A.N."/>
            <person name="Fields C.J."/>
            <person name="Walden K."/>
            <person name="Dewoody J.A."/>
        </authorList>
    </citation>
    <scope>NUCLEOTIDE SEQUENCE [LARGE SCALE GENOMIC DNA]</scope>
    <source>
        <strain evidence="2">ER-17-0199</strain>
        <tissue evidence="2">Blubber</tissue>
    </source>
</reference>
<gene>
    <name evidence="2" type="ORF">J1605_005089</name>
</gene>
<dbReference type="AlphaFoldDB" id="A0AB34H9F7"/>
<accession>A0AB34H9F7</accession>
<evidence type="ECO:0000313" key="2">
    <source>
        <dbReference type="EMBL" id="KAJ8788793.1"/>
    </source>
</evidence>
<protein>
    <submittedName>
        <fullName evidence="2">Uncharacterized protein</fullName>
    </submittedName>
</protein>
<evidence type="ECO:0000256" key="1">
    <source>
        <dbReference type="SAM" id="MobiDB-lite"/>
    </source>
</evidence>
<keyword evidence="3" id="KW-1185">Reference proteome</keyword>
<proteinExistence type="predicted"/>
<comment type="caution">
    <text evidence="2">The sequence shown here is derived from an EMBL/GenBank/DDBJ whole genome shotgun (WGS) entry which is preliminary data.</text>
</comment>
<sequence length="236" mass="24935">MRYLCDFSCALMEHASQMLRPYALQGFPGGAVVENLPANAGDTGSSRGLGRSYMPRSNWAREPQLLSLCIWSLCSATREAAMKLKSTQLFLGDSPSPAAWLPASAGVRAIWAPPAAPSPESPAAERRAKLGRSEGARGVRDARSVAAAGAALGALHRARLSSARPARCSSRSAAREPPAAPQAHILGCAERGAPASPSQLPPELALSAREKRGSLPTPPQEHRASFHLIRMFLPSD</sequence>
<name>A0AB34H9F7_ESCRO</name>
<dbReference type="Proteomes" id="UP001159641">
    <property type="component" value="Unassembled WGS sequence"/>
</dbReference>
<organism evidence="2 3">
    <name type="scientific">Eschrichtius robustus</name>
    <name type="common">California gray whale</name>
    <name type="synonym">Eschrichtius gibbosus</name>
    <dbReference type="NCBI Taxonomy" id="9764"/>
    <lineage>
        <taxon>Eukaryota</taxon>
        <taxon>Metazoa</taxon>
        <taxon>Chordata</taxon>
        <taxon>Craniata</taxon>
        <taxon>Vertebrata</taxon>
        <taxon>Euteleostomi</taxon>
        <taxon>Mammalia</taxon>
        <taxon>Eutheria</taxon>
        <taxon>Laurasiatheria</taxon>
        <taxon>Artiodactyla</taxon>
        <taxon>Whippomorpha</taxon>
        <taxon>Cetacea</taxon>
        <taxon>Mysticeti</taxon>
        <taxon>Eschrichtiidae</taxon>
        <taxon>Eschrichtius</taxon>
    </lineage>
</organism>
<evidence type="ECO:0000313" key="3">
    <source>
        <dbReference type="Proteomes" id="UP001159641"/>
    </source>
</evidence>
<feature type="compositionally biased region" description="Basic and acidic residues" evidence="1">
    <location>
        <begin position="123"/>
        <end position="141"/>
    </location>
</feature>